<feature type="compositionally biased region" description="Basic and acidic residues" evidence="6">
    <location>
        <begin position="177"/>
        <end position="186"/>
    </location>
</feature>
<feature type="compositionally biased region" description="Low complexity" evidence="6">
    <location>
        <begin position="191"/>
        <end position="202"/>
    </location>
</feature>
<dbReference type="KEGG" id="kmr:108246062"/>
<evidence type="ECO:0000256" key="5">
    <source>
        <dbReference type="PROSITE-ProRule" id="PRU00042"/>
    </source>
</evidence>
<keyword evidence="4" id="KW-0862">Zinc</keyword>
<dbReference type="GO" id="GO:0008270">
    <property type="term" value="F:zinc ion binding"/>
    <property type="evidence" value="ECO:0007669"/>
    <property type="project" value="UniProtKB-KW"/>
</dbReference>
<feature type="compositionally biased region" description="Polar residues" evidence="6">
    <location>
        <begin position="457"/>
        <end position="477"/>
    </location>
</feature>
<feature type="compositionally biased region" description="Polar residues" evidence="6">
    <location>
        <begin position="203"/>
        <end position="221"/>
    </location>
</feature>
<evidence type="ECO:0000256" key="1">
    <source>
        <dbReference type="ARBA" id="ARBA00022723"/>
    </source>
</evidence>
<feature type="compositionally biased region" description="Polar residues" evidence="6">
    <location>
        <begin position="794"/>
        <end position="807"/>
    </location>
</feature>
<proteinExistence type="predicted"/>
<dbReference type="InterPro" id="IPR013087">
    <property type="entry name" value="Znf_C2H2_type"/>
</dbReference>
<dbReference type="PROSITE" id="PS00028">
    <property type="entry name" value="ZINC_FINGER_C2H2_1"/>
    <property type="match status" value="2"/>
</dbReference>
<dbReference type="SUPFAM" id="SSF57667">
    <property type="entry name" value="beta-beta-alpha zinc fingers"/>
    <property type="match status" value="1"/>
</dbReference>
<evidence type="ECO:0000313" key="8">
    <source>
        <dbReference type="Ensembl" id="ENSKMAP00000022907.1"/>
    </source>
</evidence>
<reference evidence="8" key="1">
    <citation type="submission" date="2025-08" db="UniProtKB">
        <authorList>
            <consortium name="Ensembl"/>
        </authorList>
    </citation>
    <scope>IDENTIFICATION</scope>
</reference>
<dbReference type="PROSITE" id="PS50157">
    <property type="entry name" value="ZINC_FINGER_C2H2_2"/>
    <property type="match status" value="2"/>
</dbReference>
<feature type="compositionally biased region" description="Basic and acidic residues" evidence="6">
    <location>
        <begin position="1339"/>
        <end position="1350"/>
    </location>
</feature>
<feature type="compositionally biased region" description="Basic and acidic residues" evidence="6">
    <location>
        <begin position="445"/>
        <end position="455"/>
    </location>
</feature>
<feature type="compositionally biased region" description="Polar residues" evidence="6">
    <location>
        <begin position="1195"/>
        <end position="1237"/>
    </location>
</feature>
<evidence type="ECO:0000256" key="3">
    <source>
        <dbReference type="ARBA" id="ARBA00022771"/>
    </source>
</evidence>
<evidence type="ECO:0000313" key="9">
    <source>
        <dbReference type="Proteomes" id="UP000264800"/>
    </source>
</evidence>
<feature type="region of interest" description="Disordered" evidence="6">
    <location>
        <begin position="1054"/>
        <end position="1093"/>
    </location>
</feature>
<dbReference type="OrthoDB" id="6077919at2759"/>
<accession>A0A3Q3GH44</accession>
<protein>
    <submittedName>
        <fullName evidence="8">Zinc finger protein 831</fullName>
    </submittedName>
</protein>
<feature type="compositionally biased region" description="Polar residues" evidence="6">
    <location>
        <begin position="263"/>
        <end position="274"/>
    </location>
</feature>
<feature type="region of interest" description="Disordered" evidence="6">
    <location>
        <begin position="986"/>
        <end position="1041"/>
    </location>
</feature>
<feature type="compositionally biased region" description="Polar residues" evidence="6">
    <location>
        <begin position="1131"/>
        <end position="1158"/>
    </location>
</feature>
<evidence type="ECO:0000256" key="4">
    <source>
        <dbReference type="ARBA" id="ARBA00022833"/>
    </source>
</evidence>
<feature type="region of interest" description="Disordered" evidence="6">
    <location>
        <begin position="263"/>
        <end position="329"/>
    </location>
</feature>
<organism evidence="8 9">
    <name type="scientific">Kryptolebias marmoratus</name>
    <name type="common">Mangrove killifish</name>
    <name type="synonym">Rivulus marmoratus</name>
    <dbReference type="NCBI Taxonomy" id="37003"/>
    <lineage>
        <taxon>Eukaryota</taxon>
        <taxon>Metazoa</taxon>
        <taxon>Chordata</taxon>
        <taxon>Craniata</taxon>
        <taxon>Vertebrata</taxon>
        <taxon>Euteleostomi</taxon>
        <taxon>Actinopterygii</taxon>
        <taxon>Neopterygii</taxon>
        <taxon>Teleostei</taxon>
        <taxon>Neoteleostei</taxon>
        <taxon>Acanthomorphata</taxon>
        <taxon>Ovalentaria</taxon>
        <taxon>Atherinomorphae</taxon>
        <taxon>Cyprinodontiformes</taxon>
        <taxon>Rivulidae</taxon>
        <taxon>Kryptolebias</taxon>
    </lineage>
</organism>
<feature type="domain" description="C2H2-type" evidence="7">
    <location>
        <begin position="94"/>
        <end position="121"/>
    </location>
</feature>
<evidence type="ECO:0000259" key="7">
    <source>
        <dbReference type="PROSITE" id="PS50157"/>
    </source>
</evidence>
<dbReference type="CTD" id="128611"/>
<feature type="compositionally biased region" description="Polar residues" evidence="6">
    <location>
        <begin position="1524"/>
        <end position="1536"/>
    </location>
</feature>
<keyword evidence="9" id="KW-1185">Reference proteome</keyword>
<dbReference type="PANTHER" id="PTHR47166:SF1">
    <property type="entry name" value="ZINC FINGER PROTEIN 831"/>
    <property type="match status" value="1"/>
</dbReference>
<dbReference type="STRING" id="37003.ENSKMAP00000022907"/>
<feature type="domain" description="C2H2-type" evidence="7">
    <location>
        <begin position="122"/>
        <end position="151"/>
    </location>
</feature>
<feature type="compositionally biased region" description="Basic and acidic residues" evidence="6">
    <location>
        <begin position="1019"/>
        <end position="1038"/>
    </location>
</feature>
<evidence type="ECO:0000256" key="6">
    <source>
        <dbReference type="SAM" id="MobiDB-lite"/>
    </source>
</evidence>
<feature type="region of interest" description="Disordered" evidence="6">
    <location>
        <begin position="1131"/>
        <end position="1258"/>
    </location>
</feature>
<feature type="compositionally biased region" description="Low complexity" evidence="6">
    <location>
        <begin position="150"/>
        <end position="176"/>
    </location>
</feature>
<keyword evidence="2" id="KW-0677">Repeat</keyword>
<keyword evidence="1" id="KW-0479">Metal-binding</keyword>
<feature type="region of interest" description="Disordered" evidence="6">
    <location>
        <begin position="1507"/>
        <end position="1536"/>
    </location>
</feature>
<feature type="region of interest" description="Disordered" evidence="6">
    <location>
        <begin position="794"/>
        <end position="814"/>
    </location>
</feature>
<dbReference type="InterPro" id="IPR036236">
    <property type="entry name" value="Znf_C2H2_sf"/>
</dbReference>
<dbReference type="PANTHER" id="PTHR47166">
    <property type="entry name" value="ZINC FINGER PROTEIN 831"/>
    <property type="match status" value="1"/>
</dbReference>
<feature type="region of interest" description="Disordered" evidence="6">
    <location>
        <begin position="1292"/>
        <end position="1350"/>
    </location>
</feature>
<feature type="compositionally biased region" description="Polar residues" evidence="6">
    <location>
        <begin position="1172"/>
        <end position="1181"/>
    </location>
</feature>
<feature type="compositionally biased region" description="Low complexity" evidence="6">
    <location>
        <begin position="1077"/>
        <end position="1087"/>
    </location>
</feature>
<feature type="region of interest" description="Disordered" evidence="6">
    <location>
        <begin position="437"/>
        <end position="477"/>
    </location>
</feature>
<dbReference type="GeneID" id="108246062"/>
<feature type="compositionally biased region" description="Basic and acidic residues" evidence="6">
    <location>
        <begin position="222"/>
        <end position="242"/>
    </location>
</feature>
<dbReference type="SMART" id="SM00355">
    <property type="entry name" value="ZnF_C2H2"/>
    <property type="match status" value="2"/>
</dbReference>
<feature type="compositionally biased region" description="Polar residues" evidence="6">
    <location>
        <begin position="990"/>
        <end position="1013"/>
    </location>
</feature>
<feature type="compositionally biased region" description="Pro residues" evidence="6">
    <location>
        <begin position="1242"/>
        <end position="1255"/>
    </location>
</feature>
<dbReference type="Proteomes" id="UP000264800">
    <property type="component" value="Unplaced"/>
</dbReference>
<feature type="region of interest" description="Disordered" evidence="6">
    <location>
        <begin position="910"/>
        <end position="940"/>
    </location>
</feature>
<feature type="region of interest" description="Disordered" evidence="6">
    <location>
        <begin position="139"/>
        <end position="251"/>
    </location>
</feature>
<dbReference type="OMA" id="GMSEYPQ"/>
<dbReference type="Gene3D" id="3.30.160.60">
    <property type="entry name" value="Classic Zinc Finger"/>
    <property type="match status" value="2"/>
</dbReference>
<dbReference type="RefSeq" id="XP_017288899.1">
    <property type="nucleotide sequence ID" value="XM_017433410.3"/>
</dbReference>
<sequence length="1630" mass="175830">METGKPGLASVPVHVSSVTAQAERRMNIQVPLTAVYIHAVPPAAAEEPLQLAVPPLYSKETLPFLTLRLAGGLQPLPGLNLTAPPAKPKSSGKHMCPHCGRDCLKPSVLEKHLRCHTGERPYPCSTCGVSFKTQSNLYKHRRTQAHARLSSESEQSSMGSQDSMSSSRETCTSSLSLDEHREESGSVERNAAPPAAESTTAPNCEQLQGSVSEQNEPSLTHHNPETNRRDGPKEEHKQHTDNTEPLSVSRHLPLQRQEATLFSKQWGSSVSKGKSQSHESTDSGFSESPGSALLDHSMDSLTESSKEHVEESTSTSSERACCEQEPQTTARKQEQELLVERISKLISENTAVVEDKQLENVRPRKTVLSKQGSIDLPMPYTYKNSFHFDMKINPTQNIGLKKYSKSALYSSVPSTVEHAPLTRSHSLPFNLTLMQPERSSCASPHRSDYVTDVRRGSSGQINSTDLSRKPVNQNSSAHRPLVRQTAVDCNHATDGPFTNLSVEEVCTGSLSCDGDGGDICGEPNTRKFRKKKAQRFAFNKWYMYGGGTFKKLYDPQKSASNSTFKGKNCSTNSQQEVVRAPVVQKEAVTTSNSATDFTNSGATAAHPYPGLCVVSSGGFTLQRCPLISTNSSTKAPPRRNLSLSVLPLPATGSLLSHKTEAGQLLNGPKYSDSSPQLCEAHVPSDRKKLRTEEMETHPNTLTHALTSVTCSGPQQDTNLHKNPKHTELQGSLFLPPVAAKNTFLPKYQLKLPNTRGEALESASHVGKSKGTDECLHSSSLLPAPADQTSVTTCETTRESPSTSPLIQTSKGSTGKLSGSLENPFVLPGAVTTVWDAEMSQHNQSLTSSLSVVHSQFATTTASSGGGCTVTQSVPPQLAQHFTPAAVTPSLTTAEYPTSVATIAAVSHHQPHLSPSLLQEQPSAAPDSVNPNSKAHVGPDNPAVPCSIESLDQSAQNVFHVHTADFQICLQIISDEQLALIAPQIEHASGPSRSQMSDTKATIPEGSQSKSHNFSAAEISYKERNYDQPETQKETDGRQSLHMLSTEKITCLMSEEHSETSTLSAESVSPRGPHKSSHVSVVTQTQSSAGSLMSPAASLRSLKSGGTQTLEDEQALSLNCCADSMVIQGEPASQTVSGQHKLSMSSLSAGTGNQKSIGSELQDKPPTPGASCTVGSVQTSDEGPTHRSKRLESEGWVQQVSRDGSDSQLDPQTPIYSSPPLNIHQTSSKPAIKQTNRVGPSGSYPPPLETSPPPLQEHPETCLGHFTSQSSYVQDVPAVRPSSQVHTAGLMEGASAAQKEQKTERKAAAPAAPESSNWRQVTAEVNHRHLEEQSGSAVTGEDKNQGIKADKVPESDCRGVAVPNMTTPQGEQGEETKTQVESFQSFPCFSQTQSEMSEPPAAGPQEINPICPLQRSWENQHMKAFCKSNSVAQLHLSETQSFLSRIEPSLRSFPHPEENQTSISVSNQYEEATASNYRTTVTYSNFLTSESAQYTSFSPDFKTFSSMQFSHTSPEGRTAAGLPVTNRTSKNKQNTSSLSEAFTHLDPTDTSAHQHTGQSSDITNKYQSIFMVSSLYGYQPAEDTISAGRPGPICKDYTEGPSSVVRPVPVCPDYIEDTSSSDDEGKLIIEL</sequence>
<name>A0A3Q3GH44_KRYMA</name>
<reference evidence="8" key="2">
    <citation type="submission" date="2025-09" db="UniProtKB">
        <authorList>
            <consortium name="Ensembl"/>
        </authorList>
    </citation>
    <scope>IDENTIFICATION</scope>
</reference>
<evidence type="ECO:0000256" key="2">
    <source>
        <dbReference type="ARBA" id="ARBA00022737"/>
    </source>
</evidence>
<dbReference type="GeneTree" id="ENSGT00940000161664"/>
<keyword evidence="3 5" id="KW-0863">Zinc-finger</keyword>
<dbReference type="Ensembl" id="ENSKMAT00000023200.1">
    <property type="protein sequence ID" value="ENSKMAP00000022907.1"/>
    <property type="gene ID" value="ENSKMAG00000016995.1"/>
</dbReference>
<dbReference type="FunFam" id="3.30.160.60:FF:000688">
    <property type="entry name" value="zinc finger protein 197 isoform X1"/>
    <property type="match status" value="1"/>
</dbReference>